<protein>
    <recommendedName>
        <fullName evidence="5">INO80 complex subunit F domain-containing protein</fullName>
    </recommendedName>
</protein>
<dbReference type="PANTHER" id="PTHR35084">
    <property type="entry name" value="TCF3 FUSION PARTNER"/>
    <property type="match status" value="1"/>
</dbReference>
<evidence type="ECO:0000256" key="3">
    <source>
        <dbReference type="SAM" id="Coils"/>
    </source>
</evidence>
<dbReference type="GO" id="GO:0003677">
    <property type="term" value="F:DNA binding"/>
    <property type="evidence" value="ECO:0007669"/>
    <property type="project" value="TreeGrafter"/>
</dbReference>
<dbReference type="PANTHER" id="PTHR35084:SF1">
    <property type="entry name" value="TCF3 FUSION PARTNER"/>
    <property type="match status" value="1"/>
</dbReference>
<feature type="region of interest" description="Disordered" evidence="4">
    <location>
        <begin position="38"/>
        <end position="64"/>
    </location>
</feature>
<dbReference type="Proteomes" id="UP000007754">
    <property type="component" value="Unplaced"/>
</dbReference>
<dbReference type="GeneTree" id="ENSGT00940000169414"/>
<reference evidence="6" key="2">
    <citation type="submission" date="2025-09" db="UniProtKB">
        <authorList>
            <consortium name="Ensembl"/>
        </authorList>
    </citation>
    <scope>IDENTIFICATION</scope>
</reference>
<accession>A0A674H5Q2</accession>
<feature type="compositionally biased region" description="Pro residues" evidence="4">
    <location>
        <begin position="141"/>
        <end position="157"/>
    </location>
</feature>
<feature type="compositionally biased region" description="Gly residues" evidence="4">
    <location>
        <begin position="192"/>
        <end position="208"/>
    </location>
</feature>
<comment type="subcellular location">
    <subcellularLocation>
        <location evidence="1">Nucleus</location>
    </subcellularLocation>
</comment>
<dbReference type="AlphaFoldDB" id="A0A674H5Q2"/>
<evidence type="ECO:0000256" key="4">
    <source>
        <dbReference type="SAM" id="MobiDB-lite"/>
    </source>
</evidence>
<keyword evidence="3" id="KW-0175">Coiled coil</keyword>
<dbReference type="GO" id="GO:0097190">
    <property type="term" value="P:apoptotic signaling pathway"/>
    <property type="evidence" value="ECO:0007669"/>
    <property type="project" value="TreeGrafter"/>
</dbReference>
<evidence type="ECO:0000313" key="6">
    <source>
        <dbReference type="Ensembl" id="ENSTGUP00000029823.1"/>
    </source>
</evidence>
<keyword evidence="7" id="KW-1185">Reference proteome</keyword>
<sequence length="208" mass="22345">MFGVNFGRFSGMAGVSFEEFSAPPGAELALEPLFGGNILESEGEPEAGPEGGGAGGEDSPELRRRRMKLQALGRRCREIRQVNARALQRLRQVQRETRRMRLERRFLMQVLDAHGDRYRGVPQGGSPPLPPRERRERTPRGGPPRPSPTAPQNPPGAPRAQTAPPRPPGGAQGGTPKPPQTPKGPTEPPWGGHPGKGGVWGSRGTVLG</sequence>
<keyword evidence="2" id="KW-0539">Nucleus</keyword>
<evidence type="ECO:0000256" key="1">
    <source>
        <dbReference type="ARBA" id="ARBA00004123"/>
    </source>
</evidence>
<feature type="region of interest" description="Disordered" evidence="4">
    <location>
        <begin position="116"/>
        <end position="208"/>
    </location>
</feature>
<dbReference type="Pfam" id="PF24245">
    <property type="entry name" value="INO80F"/>
    <property type="match status" value="1"/>
</dbReference>
<dbReference type="InterPro" id="IPR056513">
    <property type="entry name" value="INO80F"/>
</dbReference>
<dbReference type="GO" id="GO:0031011">
    <property type="term" value="C:Ino80 complex"/>
    <property type="evidence" value="ECO:0007669"/>
    <property type="project" value="TreeGrafter"/>
</dbReference>
<dbReference type="GO" id="GO:0043065">
    <property type="term" value="P:positive regulation of apoptotic process"/>
    <property type="evidence" value="ECO:0007669"/>
    <property type="project" value="TreeGrafter"/>
</dbReference>
<organism evidence="6 7">
    <name type="scientific">Taeniopygia guttata</name>
    <name type="common">Zebra finch</name>
    <name type="synonym">Poephila guttata</name>
    <dbReference type="NCBI Taxonomy" id="59729"/>
    <lineage>
        <taxon>Eukaryota</taxon>
        <taxon>Metazoa</taxon>
        <taxon>Chordata</taxon>
        <taxon>Craniata</taxon>
        <taxon>Vertebrata</taxon>
        <taxon>Euteleostomi</taxon>
        <taxon>Archelosauria</taxon>
        <taxon>Archosauria</taxon>
        <taxon>Dinosauria</taxon>
        <taxon>Saurischia</taxon>
        <taxon>Theropoda</taxon>
        <taxon>Coelurosauria</taxon>
        <taxon>Aves</taxon>
        <taxon>Neognathae</taxon>
        <taxon>Neoaves</taxon>
        <taxon>Telluraves</taxon>
        <taxon>Australaves</taxon>
        <taxon>Passeriformes</taxon>
        <taxon>Passeroidea</taxon>
        <taxon>Estrildidae</taxon>
        <taxon>Estrildinae</taxon>
        <taxon>Taeniopygia</taxon>
    </lineage>
</organism>
<proteinExistence type="predicted"/>
<evidence type="ECO:0000313" key="7">
    <source>
        <dbReference type="Proteomes" id="UP000007754"/>
    </source>
</evidence>
<feature type="compositionally biased region" description="Pro residues" evidence="4">
    <location>
        <begin position="176"/>
        <end position="188"/>
    </location>
</feature>
<evidence type="ECO:0000256" key="2">
    <source>
        <dbReference type="ARBA" id="ARBA00023242"/>
    </source>
</evidence>
<evidence type="ECO:0000259" key="5">
    <source>
        <dbReference type="Pfam" id="PF24245"/>
    </source>
</evidence>
<dbReference type="Ensembl" id="ENSTGUT00000020696.1">
    <property type="protein sequence ID" value="ENSTGUP00000029823.1"/>
    <property type="gene ID" value="ENSTGUG00000026564.1"/>
</dbReference>
<reference evidence="6" key="1">
    <citation type="submission" date="2025-08" db="UniProtKB">
        <authorList>
            <consortium name="Ensembl"/>
        </authorList>
    </citation>
    <scope>IDENTIFICATION</scope>
</reference>
<dbReference type="InterPro" id="IPR033555">
    <property type="entry name" value="TFPT"/>
</dbReference>
<dbReference type="InParanoid" id="A0A674H5Q2"/>
<name>A0A674H5Q2_TAEGU</name>
<feature type="domain" description="INO80 complex subunit F" evidence="5">
    <location>
        <begin position="66"/>
        <end position="111"/>
    </location>
</feature>
<feature type="coiled-coil region" evidence="3">
    <location>
        <begin position="76"/>
        <end position="103"/>
    </location>
</feature>